<dbReference type="STRING" id="319236.BST91_07845"/>
<dbReference type="eggNOG" id="COG1595">
    <property type="taxonomic scope" value="Bacteria"/>
</dbReference>
<keyword evidence="2" id="KW-0805">Transcription regulation</keyword>
<dbReference type="InterPro" id="IPR007627">
    <property type="entry name" value="RNA_pol_sigma70_r2"/>
</dbReference>
<evidence type="ECO:0000259" key="5">
    <source>
        <dbReference type="Pfam" id="PF04542"/>
    </source>
</evidence>
<dbReference type="NCBIfam" id="TIGR02937">
    <property type="entry name" value="sigma70-ECF"/>
    <property type="match status" value="1"/>
</dbReference>
<dbReference type="InterPro" id="IPR036388">
    <property type="entry name" value="WH-like_DNA-bd_sf"/>
</dbReference>
<dbReference type="Gene3D" id="1.10.1740.10">
    <property type="match status" value="1"/>
</dbReference>
<evidence type="ECO:0000256" key="1">
    <source>
        <dbReference type="ARBA" id="ARBA00010641"/>
    </source>
</evidence>
<evidence type="ECO:0000259" key="6">
    <source>
        <dbReference type="Pfam" id="PF08281"/>
    </source>
</evidence>
<dbReference type="RefSeq" id="WP_042277809.1">
    <property type="nucleotide sequence ID" value="NZ_BBML01000002.1"/>
</dbReference>
<evidence type="ECO:0000256" key="2">
    <source>
        <dbReference type="ARBA" id="ARBA00023015"/>
    </source>
</evidence>
<dbReference type="InterPro" id="IPR013249">
    <property type="entry name" value="RNA_pol_sigma70_r4_t2"/>
</dbReference>
<dbReference type="Proteomes" id="UP000029221">
    <property type="component" value="Unassembled WGS sequence"/>
</dbReference>
<keyword evidence="3" id="KW-0731">Sigma factor</keyword>
<dbReference type="InterPro" id="IPR014284">
    <property type="entry name" value="RNA_pol_sigma-70_dom"/>
</dbReference>
<sequence>MRAISDQEILENINNPQRMQLGYKQLVQCYSKRIYWQVRKLVITHEDADDVVQNVFIKIFKGIKNFKGDSKLSTWMYRIAYNESMTWLNKKARSMQITSEELVQKLTQNLTADVYFTEDEVLIALQKALASLPDRQREIFNMRYYDSIKFSEIAQILELSEGAVKSSYHLAAKKVEQFIKTHQTIELD</sequence>
<dbReference type="GO" id="GO:0016987">
    <property type="term" value="F:sigma factor activity"/>
    <property type="evidence" value="ECO:0007669"/>
    <property type="project" value="UniProtKB-KW"/>
</dbReference>
<dbReference type="SUPFAM" id="SSF88946">
    <property type="entry name" value="Sigma2 domain of RNA polymerase sigma factors"/>
    <property type="match status" value="1"/>
</dbReference>
<keyword evidence="4" id="KW-0804">Transcription</keyword>
<dbReference type="Gene3D" id="1.10.10.10">
    <property type="entry name" value="Winged helix-like DNA-binding domain superfamily/Winged helix DNA-binding domain"/>
    <property type="match status" value="1"/>
</dbReference>
<comment type="caution">
    <text evidence="7">The sequence shown here is derived from an EMBL/GenBank/DDBJ whole genome shotgun (WGS) entry which is preliminary data.</text>
</comment>
<dbReference type="AlphaFoldDB" id="A0A090Q0B4"/>
<dbReference type="Pfam" id="PF04542">
    <property type="entry name" value="Sigma70_r2"/>
    <property type="match status" value="1"/>
</dbReference>
<proteinExistence type="inferred from homology"/>
<dbReference type="Pfam" id="PF08281">
    <property type="entry name" value="Sigma70_r4_2"/>
    <property type="match status" value="1"/>
</dbReference>
<accession>A0A090Q0B4</accession>
<dbReference type="GO" id="GO:0006352">
    <property type="term" value="P:DNA-templated transcription initiation"/>
    <property type="evidence" value="ECO:0007669"/>
    <property type="project" value="InterPro"/>
</dbReference>
<dbReference type="InterPro" id="IPR013325">
    <property type="entry name" value="RNA_pol_sigma_r2"/>
</dbReference>
<dbReference type="InterPro" id="IPR013324">
    <property type="entry name" value="RNA_pol_sigma_r3/r4-like"/>
</dbReference>
<dbReference type="PANTHER" id="PTHR43133:SF51">
    <property type="entry name" value="RNA POLYMERASE SIGMA FACTOR"/>
    <property type="match status" value="1"/>
</dbReference>
<protein>
    <submittedName>
        <fullName evidence="7">RNA polymerase ECF-type sigma factor</fullName>
    </submittedName>
</protein>
<feature type="domain" description="RNA polymerase sigma-70 region 2" evidence="5">
    <location>
        <begin position="26"/>
        <end position="93"/>
    </location>
</feature>
<keyword evidence="8" id="KW-1185">Reference proteome</keyword>
<evidence type="ECO:0000313" key="7">
    <source>
        <dbReference type="EMBL" id="GAK96494.1"/>
    </source>
</evidence>
<dbReference type="SUPFAM" id="SSF88659">
    <property type="entry name" value="Sigma3 and sigma4 domains of RNA polymerase sigma factors"/>
    <property type="match status" value="1"/>
</dbReference>
<organism evidence="7 8">
    <name type="scientific">Nonlabens tegetincola</name>
    <dbReference type="NCBI Taxonomy" id="323273"/>
    <lineage>
        <taxon>Bacteria</taxon>
        <taxon>Pseudomonadati</taxon>
        <taxon>Bacteroidota</taxon>
        <taxon>Flavobacteriia</taxon>
        <taxon>Flavobacteriales</taxon>
        <taxon>Flavobacteriaceae</taxon>
        <taxon>Nonlabens</taxon>
    </lineage>
</organism>
<gene>
    <name evidence="7" type="ORF">JCM19294_2007</name>
</gene>
<evidence type="ECO:0000256" key="3">
    <source>
        <dbReference type="ARBA" id="ARBA00023082"/>
    </source>
</evidence>
<dbReference type="EMBL" id="BBML01000002">
    <property type="protein sequence ID" value="GAK96494.1"/>
    <property type="molecule type" value="Genomic_DNA"/>
</dbReference>
<dbReference type="PANTHER" id="PTHR43133">
    <property type="entry name" value="RNA POLYMERASE ECF-TYPE SIGMA FACTO"/>
    <property type="match status" value="1"/>
</dbReference>
<evidence type="ECO:0000313" key="8">
    <source>
        <dbReference type="Proteomes" id="UP000029221"/>
    </source>
</evidence>
<feature type="domain" description="RNA polymerase sigma factor 70 region 4 type 2" evidence="6">
    <location>
        <begin position="124"/>
        <end position="174"/>
    </location>
</feature>
<dbReference type="GO" id="GO:0003677">
    <property type="term" value="F:DNA binding"/>
    <property type="evidence" value="ECO:0007669"/>
    <property type="project" value="InterPro"/>
</dbReference>
<dbReference type="InterPro" id="IPR039425">
    <property type="entry name" value="RNA_pol_sigma-70-like"/>
</dbReference>
<comment type="similarity">
    <text evidence="1">Belongs to the sigma-70 factor family. ECF subfamily.</text>
</comment>
<name>A0A090Q0B4_9FLAO</name>
<reference evidence="7" key="1">
    <citation type="journal article" date="2014" name="Genome Announc.">
        <title>Draft Genome Sequences of Marine Flavobacterium Nonlabens Strains NR17, NR24, NR27, NR32, NR33, and Ara13.</title>
        <authorList>
            <person name="Nakanishi M."/>
            <person name="Meirelles P."/>
            <person name="Suzuki R."/>
            <person name="Takatani N."/>
            <person name="Mino S."/>
            <person name="Suda W."/>
            <person name="Oshima K."/>
            <person name="Hattori M."/>
            <person name="Ohkuma M."/>
            <person name="Hosokawa M."/>
            <person name="Miyashita K."/>
            <person name="Thompson F.L."/>
            <person name="Niwa A."/>
            <person name="Sawabe T."/>
            <person name="Sawabe T."/>
        </authorList>
    </citation>
    <scope>NUCLEOTIDE SEQUENCE [LARGE SCALE GENOMIC DNA]</scope>
    <source>
        <strain evidence="7">JCM 19294</strain>
    </source>
</reference>
<dbReference type="CDD" id="cd06171">
    <property type="entry name" value="Sigma70_r4"/>
    <property type="match status" value="1"/>
</dbReference>
<evidence type="ECO:0000256" key="4">
    <source>
        <dbReference type="ARBA" id="ARBA00023163"/>
    </source>
</evidence>